<dbReference type="PANTHER" id="PTHR45896">
    <property type="entry name" value="N-ALPHA-ACETYLTRANSFERASE 30"/>
    <property type="match status" value="1"/>
</dbReference>
<evidence type="ECO:0000313" key="4">
    <source>
        <dbReference type="Proteomes" id="UP000045706"/>
    </source>
</evidence>
<reference evidence="4" key="1">
    <citation type="submission" date="2015-05" db="EMBL/GenBank/DDBJ databases">
        <authorList>
            <person name="Fogelqvist Johan"/>
        </authorList>
    </citation>
    <scope>NUCLEOTIDE SEQUENCE [LARGE SCALE GENOMIC DNA]</scope>
</reference>
<name>A0A0G4L7E5_VERLO</name>
<dbReference type="AlphaFoldDB" id="A0A0G4L7E5"/>
<sequence length="149" mass="16396">MAGLTDELNYIQYDHSLESKYLPAIRSLIAKDLSEPYSIYVYRYFLCQWGHLCFMVLDSDASLVGVIICKLEADGKGIVAVDEITFSFLSAVTKTYHEVAHIGDEAGGQGIEKAVDAELAELRKVDEVVALREEAGGDEAEETAEEENG</sequence>
<keyword evidence="2" id="KW-0012">Acyltransferase</keyword>
<dbReference type="EMBL" id="CVQI01008446">
    <property type="protein sequence ID" value="CRK17923.1"/>
    <property type="molecule type" value="Genomic_DNA"/>
</dbReference>
<organism evidence="3 4">
    <name type="scientific">Verticillium longisporum</name>
    <name type="common">Verticillium dahliae var. longisporum</name>
    <dbReference type="NCBI Taxonomy" id="100787"/>
    <lineage>
        <taxon>Eukaryota</taxon>
        <taxon>Fungi</taxon>
        <taxon>Dikarya</taxon>
        <taxon>Ascomycota</taxon>
        <taxon>Pezizomycotina</taxon>
        <taxon>Sordariomycetes</taxon>
        <taxon>Hypocreomycetidae</taxon>
        <taxon>Glomerellales</taxon>
        <taxon>Plectosphaerellaceae</taxon>
        <taxon>Verticillium</taxon>
    </lineage>
</organism>
<dbReference type="PANTHER" id="PTHR45896:SF1">
    <property type="entry name" value="N-ALPHA-ACETYLTRANSFERASE 30"/>
    <property type="match status" value="1"/>
</dbReference>
<evidence type="ECO:0000256" key="1">
    <source>
        <dbReference type="ARBA" id="ARBA00022679"/>
    </source>
</evidence>
<dbReference type="InterPro" id="IPR044542">
    <property type="entry name" value="NAA30-like"/>
</dbReference>
<evidence type="ECO:0000313" key="3">
    <source>
        <dbReference type="EMBL" id="CRK17923.1"/>
    </source>
</evidence>
<feature type="non-terminal residue" evidence="3">
    <location>
        <position position="149"/>
    </location>
</feature>
<gene>
    <name evidence="3" type="ORF">BN1723_011436</name>
</gene>
<keyword evidence="1" id="KW-0808">Transferase</keyword>
<dbReference type="Gene3D" id="3.40.630.30">
    <property type="match status" value="1"/>
</dbReference>
<protein>
    <recommendedName>
        <fullName evidence="5">N-acetyltransferase domain-containing protein</fullName>
    </recommendedName>
</protein>
<proteinExistence type="predicted"/>
<dbReference type="Proteomes" id="UP000045706">
    <property type="component" value="Unassembled WGS sequence"/>
</dbReference>
<dbReference type="GO" id="GO:0004596">
    <property type="term" value="F:protein-N-terminal amino-acid acetyltransferase activity"/>
    <property type="evidence" value="ECO:0007669"/>
    <property type="project" value="InterPro"/>
</dbReference>
<accession>A0A0G4L7E5</accession>
<evidence type="ECO:0008006" key="5">
    <source>
        <dbReference type="Google" id="ProtNLM"/>
    </source>
</evidence>
<dbReference type="GO" id="GO:0031417">
    <property type="term" value="C:NatC complex"/>
    <property type="evidence" value="ECO:0007669"/>
    <property type="project" value="TreeGrafter"/>
</dbReference>
<evidence type="ECO:0000256" key="2">
    <source>
        <dbReference type="ARBA" id="ARBA00023315"/>
    </source>
</evidence>